<dbReference type="GO" id="GO:0008703">
    <property type="term" value="F:5-amino-6-(5-phosphoribosylamino)uracil reductase activity"/>
    <property type="evidence" value="ECO:0007669"/>
    <property type="project" value="InterPro"/>
</dbReference>
<dbReference type="PANTHER" id="PTHR38011:SF7">
    <property type="entry name" value="2,5-DIAMINO-6-RIBOSYLAMINO-4(3H)-PYRIMIDINONE 5'-PHOSPHATE REDUCTASE"/>
    <property type="match status" value="1"/>
</dbReference>
<dbReference type="RefSeq" id="WP_048468586.1">
    <property type="nucleotide sequence ID" value="NZ_JYNL01000003.1"/>
</dbReference>
<organism evidence="5 6">
    <name type="scientific">Mycolicibacterium chlorophenolicum</name>
    <dbReference type="NCBI Taxonomy" id="37916"/>
    <lineage>
        <taxon>Bacteria</taxon>
        <taxon>Bacillati</taxon>
        <taxon>Actinomycetota</taxon>
        <taxon>Actinomycetes</taxon>
        <taxon>Mycobacteriales</taxon>
        <taxon>Mycobacteriaceae</taxon>
        <taxon>Mycolicibacterium</taxon>
    </lineage>
</organism>
<evidence type="ECO:0000256" key="3">
    <source>
        <dbReference type="ARBA" id="ARBA00023002"/>
    </source>
</evidence>
<comment type="pathway">
    <text evidence="1">Cofactor biosynthesis; riboflavin biosynthesis.</text>
</comment>
<accession>A0A0J6ZFS8</accession>
<dbReference type="Pfam" id="PF01872">
    <property type="entry name" value="RibD_C"/>
    <property type="match status" value="1"/>
</dbReference>
<dbReference type="AlphaFoldDB" id="A0A0J6ZFS8"/>
<evidence type="ECO:0000313" key="5">
    <source>
        <dbReference type="EMBL" id="KMO83651.1"/>
    </source>
</evidence>
<dbReference type="Proteomes" id="UP000036513">
    <property type="component" value="Unassembled WGS sequence"/>
</dbReference>
<keyword evidence="2" id="KW-0521">NADP</keyword>
<dbReference type="GO" id="GO:0009231">
    <property type="term" value="P:riboflavin biosynthetic process"/>
    <property type="evidence" value="ECO:0007669"/>
    <property type="project" value="InterPro"/>
</dbReference>
<feature type="domain" description="Bacterial bifunctional deaminase-reductase C-terminal" evidence="4">
    <location>
        <begin position="35"/>
        <end position="234"/>
    </location>
</feature>
<proteinExistence type="predicted"/>
<dbReference type="SUPFAM" id="SSF53597">
    <property type="entry name" value="Dihydrofolate reductase-like"/>
    <property type="match status" value="1"/>
</dbReference>
<keyword evidence="3" id="KW-0560">Oxidoreductase</keyword>
<gene>
    <name evidence="5" type="primary">ribD_1</name>
    <name evidence="5" type="ORF">MCHLDSM_00303</name>
</gene>
<dbReference type="EMBL" id="JYNL01000003">
    <property type="protein sequence ID" value="KMO83651.1"/>
    <property type="molecule type" value="Genomic_DNA"/>
</dbReference>
<dbReference type="SMR" id="A0A0J6ZFS8"/>
<keyword evidence="6" id="KW-1185">Reference proteome</keyword>
<dbReference type="Gene3D" id="3.40.430.10">
    <property type="entry name" value="Dihydrofolate Reductase, subunit A"/>
    <property type="match status" value="1"/>
</dbReference>
<evidence type="ECO:0000256" key="2">
    <source>
        <dbReference type="ARBA" id="ARBA00022857"/>
    </source>
</evidence>
<evidence type="ECO:0000256" key="1">
    <source>
        <dbReference type="ARBA" id="ARBA00005104"/>
    </source>
</evidence>
<comment type="caution">
    <text evidence="5">The sequence shown here is derived from an EMBL/GenBank/DDBJ whole genome shotgun (WGS) entry which is preliminary data.</text>
</comment>
<sequence>MFDLRQDVPERIIDLAERYAYPEIAPASGICYTRASMSCSIDGASTRDDHSLDHSAGGNIAITAALRGLSDAIVVGSRTLATENYAAIAADSDFIGWRSRRRQRTTPVIVAISAALNLDPAADVWKSPGAMVFTCRNASQQRREALRAVGVRVVSCGEDTVDLKLALEFLAGTGLWRILVEGGPTLLGQFVRDDVLDELCLTVNPNLYGGPSPRILSSATESIVRMRPLHVLTDVDNNLYTRWVRR</sequence>
<name>A0A0J6ZFS8_9MYCO</name>
<dbReference type="InterPro" id="IPR002734">
    <property type="entry name" value="RibDG_C"/>
</dbReference>
<dbReference type="InterPro" id="IPR024072">
    <property type="entry name" value="DHFR-like_dom_sf"/>
</dbReference>
<dbReference type="STRING" id="37916.MCHLDSM_00303"/>
<reference evidence="5 6" key="1">
    <citation type="journal article" date="2015" name="Genome Biol. Evol.">
        <title>Characterization of Three Mycobacterium spp. with Potential Use in Bioremediation by Genome Sequencing and Comparative Genomics.</title>
        <authorList>
            <person name="Das S."/>
            <person name="Pettersson B.M."/>
            <person name="Behra P.R."/>
            <person name="Ramesh M."/>
            <person name="Dasgupta S."/>
            <person name="Bhattacharya A."/>
            <person name="Kirsebom L.A."/>
        </authorList>
    </citation>
    <scope>NUCLEOTIDE SEQUENCE [LARGE SCALE GENOMIC DNA]</scope>
    <source>
        <strain evidence="5 6">DSM 43826</strain>
    </source>
</reference>
<dbReference type="PATRIC" id="fig|37916.4.peg.332"/>
<evidence type="ECO:0000259" key="4">
    <source>
        <dbReference type="Pfam" id="PF01872"/>
    </source>
</evidence>
<dbReference type="InterPro" id="IPR050765">
    <property type="entry name" value="Riboflavin_Biosynth_HTPR"/>
</dbReference>
<evidence type="ECO:0000313" key="6">
    <source>
        <dbReference type="Proteomes" id="UP000036513"/>
    </source>
</evidence>
<protein>
    <submittedName>
        <fullName evidence="5">Riboflavin biosynthesis protein RibD</fullName>
    </submittedName>
</protein>
<dbReference type="PANTHER" id="PTHR38011">
    <property type="entry name" value="DIHYDROFOLATE REDUCTASE FAMILY PROTEIN (AFU_ORTHOLOGUE AFUA_8G06820)"/>
    <property type="match status" value="1"/>
</dbReference>